<protein>
    <submittedName>
        <fullName evidence="1">DUF2891 domain-containing protein</fullName>
    </submittedName>
</protein>
<dbReference type="OrthoDB" id="9779797at2"/>
<organism evidence="1 2">
    <name type="scientific">Aurantiacibacter zhengii</name>
    <dbReference type="NCBI Taxonomy" id="2307003"/>
    <lineage>
        <taxon>Bacteria</taxon>
        <taxon>Pseudomonadati</taxon>
        <taxon>Pseudomonadota</taxon>
        <taxon>Alphaproteobacteria</taxon>
        <taxon>Sphingomonadales</taxon>
        <taxon>Erythrobacteraceae</taxon>
        <taxon>Aurantiacibacter</taxon>
    </lineage>
</organism>
<dbReference type="Pfam" id="PF11199">
    <property type="entry name" value="DUF2891"/>
    <property type="match status" value="1"/>
</dbReference>
<proteinExistence type="predicted"/>
<reference evidence="1 2" key="1">
    <citation type="submission" date="2018-08" db="EMBL/GenBank/DDBJ databases">
        <title>Erythrobacter zhengii sp.nov., a bacterium isolated from deep-sea sediment.</title>
        <authorList>
            <person name="Fang C."/>
            <person name="Wu Y.-H."/>
            <person name="Sun C."/>
            <person name="Wang H."/>
            <person name="Cheng H."/>
            <person name="Meng F.-X."/>
            <person name="Wang C.-S."/>
            <person name="Xu X.-W."/>
        </authorList>
    </citation>
    <scope>NUCLEOTIDE SEQUENCE [LARGE SCALE GENOMIC DNA]</scope>
    <source>
        <strain evidence="1 2">V18</strain>
    </source>
</reference>
<dbReference type="RefSeq" id="WP_119587142.1">
    <property type="nucleotide sequence ID" value="NZ_CAWODQ010000024.1"/>
</dbReference>
<dbReference type="InterPro" id="IPR021365">
    <property type="entry name" value="DUF2891"/>
</dbReference>
<comment type="caution">
    <text evidence="1">The sequence shown here is derived from an EMBL/GenBank/DDBJ whole genome shotgun (WGS) entry which is preliminary data.</text>
</comment>
<accession>A0A418NS16</accession>
<dbReference type="EMBL" id="QXFL01000004">
    <property type="protein sequence ID" value="RIV85949.1"/>
    <property type="molecule type" value="Genomic_DNA"/>
</dbReference>
<dbReference type="AlphaFoldDB" id="A0A418NS16"/>
<sequence length="329" mass="36510">MRPLDEKLASRFARTALGHVGQEYPNSLGHVMAGPFDTGTPRELHPAFYGSFDWHSCVHSWWTLLTVRRLFPDMAEAGTISELADKTFTTDQLAAELAYLQRPESRGFERPYGWAWLLYLHLEASRHDSREWATLLAPLARHFAAGFADYLPKLTYPITTGTHANTAFALTLAHDWACSFDPGLRSLIEEYAKAQFGSLDEYRGWDVGGDSFLSPVLSVALLMQRVMPPKDFARWLETVLPEGGWLETACAPVTVSDPTDGKMAHLDGLNLSRAWALRQIAGGLETGSRAGYLHDLAEKHFAASLEAIDGDYMGSHWLASFALLALLAK</sequence>
<dbReference type="Proteomes" id="UP000286576">
    <property type="component" value="Unassembled WGS sequence"/>
</dbReference>
<evidence type="ECO:0000313" key="2">
    <source>
        <dbReference type="Proteomes" id="UP000286576"/>
    </source>
</evidence>
<keyword evidence="2" id="KW-1185">Reference proteome</keyword>
<gene>
    <name evidence="1" type="ORF">D2V07_11655</name>
</gene>
<evidence type="ECO:0000313" key="1">
    <source>
        <dbReference type="EMBL" id="RIV85949.1"/>
    </source>
</evidence>
<name>A0A418NS16_9SPHN</name>